<evidence type="ECO:0008006" key="3">
    <source>
        <dbReference type="Google" id="ProtNLM"/>
    </source>
</evidence>
<dbReference type="EMBL" id="MNCJ02000328">
    <property type="protein sequence ID" value="KAF5771882.1"/>
    <property type="molecule type" value="Genomic_DNA"/>
</dbReference>
<reference evidence="1" key="1">
    <citation type="journal article" date="2017" name="Nature">
        <title>The sunflower genome provides insights into oil metabolism, flowering and Asterid evolution.</title>
        <authorList>
            <person name="Badouin H."/>
            <person name="Gouzy J."/>
            <person name="Grassa C.J."/>
            <person name="Murat F."/>
            <person name="Staton S.E."/>
            <person name="Cottret L."/>
            <person name="Lelandais-Briere C."/>
            <person name="Owens G.L."/>
            <person name="Carrere S."/>
            <person name="Mayjonade B."/>
            <person name="Legrand L."/>
            <person name="Gill N."/>
            <person name="Kane N.C."/>
            <person name="Bowers J.E."/>
            <person name="Hubner S."/>
            <person name="Bellec A."/>
            <person name="Berard A."/>
            <person name="Berges H."/>
            <person name="Blanchet N."/>
            <person name="Boniface M.C."/>
            <person name="Brunel D."/>
            <person name="Catrice O."/>
            <person name="Chaidir N."/>
            <person name="Claudel C."/>
            <person name="Donnadieu C."/>
            <person name="Faraut T."/>
            <person name="Fievet G."/>
            <person name="Helmstetter N."/>
            <person name="King M."/>
            <person name="Knapp S.J."/>
            <person name="Lai Z."/>
            <person name="Le Paslier M.C."/>
            <person name="Lippi Y."/>
            <person name="Lorenzon L."/>
            <person name="Mandel J.R."/>
            <person name="Marage G."/>
            <person name="Marchand G."/>
            <person name="Marquand E."/>
            <person name="Bret-Mestries E."/>
            <person name="Morien E."/>
            <person name="Nambeesan S."/>
            <person name="Nguyen T."/>
            <person name="Pegot-Espagnet P."/>
            <person name="Pouilly N."/>
            <person name="Raftis F."/>
            <person name="Sallet E."/>
            <person name="Schiex T."/>
            <person name="Thomas J."/>
            <person name="Vandecasteele C."/>
            <person name="Vares D."/>
            <person name="Vear F."/>
            <person name="Vautrin S."/>
            <person name="Crespi M."/>
            <person name="Mangin B."/>
            <person name="Burke J.M."/>
            <person name="Salse J."/>
            <person name="Munos S."/>
            <person name="Vincourt P."/>
            <person name="Rieseberg L.H."/>
            <person name="Langlade N.B."/>
        </authorList>
    </citation>
    <scope>NUCLEOTIDE SEQUENCE</scope>
    <source>
        <tissue evidence="1">Leaves</tissue>
    </source>
</reference>
<dbReference type="PANTHER" id="PTHR36617">
    <property type="entry name" value="PROTEIN, PUTATIVE-RELATED"/>
    <property type="match status" value="1"/>
</dbReference>
<proteinExistence type="predicted"/>
<dbReference type="AlphaFoldDB" id="A0A9K3H8R2"/>
<evidence type="ECO:0000313" key="2">
    <source>
        <dbReference type="Proteomes" id="UP000215914"/>
    </source>
</evidence>
<comment type="caution">
    <text evidence="1">The sequence shown here is derived from an EMBL/GenBank/DDBJ whole genome shotgun (WGS) entry which is preliminary data.</text>
</comment>
<name>A0A9K3H8R2_HELAN</name>
<organism evidence="1 2">
    <name type="scientific">Helianthus annuus</name>
    <name type="common">Common sunflower</name>
    <dbReference type="NCBI Taxonomy" id="4232"/>
    <lineage>
        <taxon>Eukaryota</taxon>
        <taxon>Viridiplantae</taxon>
        <taxon>Streptophyta</taxon>
        <taxon>Embryophyta</taxon>
        <taxon>Tracheophyta</taxon>
        <taxon>Spermatophyta</taxon>
        <taxon>Magnoliopsida</taxon>
        <taxon>eudicotyledons</taxon>
        <taxon>Gunneridae</taxon>
        <taxon>Pentapetalae</taxon>
        <taxon>asterids</taxon>
        <taxon>campanulids</taxon>
        <taxon>Asterales</taxon>
        <taxon>Asteraceae</taxon>
        <taxon>Asteroideae</taxon>
        <taxon>Heliantheae alliance</taxon>
        <taxon>Heliantheae</taxon>
        <taxon>Helianthus</taxon>
    </lineage>
</organism>
<reference evidence="1" key="2">
    <citation type="submission" date="2020-06" db="EMBL/GenBank/DDBJ databases">
        <title>Helianthus annuus Genome sequencing and assembly Release 2.</title>
        <authorList>
            <person name="Gouzy J."/>
            <person name="Langlade N."/>
            <person name="Munos S."/>
        </authorList>
    </citation>
    <scope>NUCLEOTIDE SEQUENCE</scope>
    <source>
        <tissue evidence="1">Leaves</tissue>
    </source>
</reference>
<keyword evidence="2" id="KW-1185">Reference proteome</keyword>
<evidence type="ECO:0000313" key="1">
    <source>
        <dbReference type="EMBL" id="KAF5771882.1"/>
    </source>
</evidence>
<dbReference type="Gramene" id="mRNA:HanXRQr2_Chr13g0570111">
    <property type="protein sequence ID" value="CDS:HanXRQr2_Chr13g0570111.1"/>
    <property type="gene ID" value="HanXRQr2_Chr13g0570111"/>
</dbReference>
<protein>
    <recommendedName>
        <fullName evidence="3">Reverse transcriptase zinc-binding domain-containing protein</fullName>
    </recommendedName>
</protein>
<accession>A0A9K3H8R2</accession>
<dbReference type="Proteomes" id="UP000215914">
    <property type="component" value="Unassembled WGS sequence"/>
</dbReference>
<sequence>MIKPKRFGGIGIGSIKDFNIAMLSKWWWRLKDNPNQLWVEVVKAIHDSDSNDKMIPVKKYLPGTWKDIGEVDKILGKMGVQIREKFTVKIGNGDHVSFWKDIWVMDQPLKDRFPRLFHLAANKSSSVASCFSSLSGEALWAWDWAKSPANDEEWIQLDELMHILDRIKLSDQKDVWKWENDSDFDFSVKDIRREIGTREEGTTGDVMNCWNAWAPPKCNMLTWQAMMGKWLLKRNSLLEGFRFPGSFATGVGLTWRTRTTFL</sequence>
<dbReference type="PANTHER" id="PTHR36617:SF16">
    <property type="entry name" value="OS04G0516500 PROTEIN"/>
    <property type="match status" value="1"/>
</dbReference>
<gene>
    <name evidence="1" type="ORF">HanXRQr2_Chr13g0570111</name>
</gene>